<evidence type="ECO:0000256" key="2">
    <source>
        <dbReference type="SAM" id="SignalP"/>
    </source>
</evidence>
<keyword evidence="5" id="KW-1185">Reference proteome</keyword>
<comment type="caution">
    <text evidence="4">The sequence shown here is derived from an EMBL/GenBank/DDBJ whole genome shotgun (WGS) entry which is preliminary data.</text>
</comment>
<evidence type="ECO:0000313" key="4">
    <source>
        <dbReference type="EMBL" id="GIH00051.1"/>
    </source>
</evidence>
<name>A0ABQ4EZH6_9ACTN</name>
<dbReference type="Proteomes" id="UP000621500">
    <property type="component" value="Unassembled WGS sequence"/>
</dbReference>
<evidence type="ECO:0000256" key="1">
    <source>
        <dbReference type="SAM" id="Coils"/>
    </source>
</evidence>
<accession>A0ABQ4EZH6</accession>
<keyword evidence="1" id="KW-0175">Coiled coil</keyword>
<gene>
    <name evidence="4" type="ORF">Pma05_66230</name>
</gene>
<proteinExistence type="predicted"/>
<dbReference type="Gene3D" id="6.10.250.3150">
    <property type="match status" value="1"/>
</dbReference>
<dbReference type="InterPro" id="IPR058593">
    <property type="entry name" value="ARB_07466-like_C"/>
</dbReference>
<dbReference type="RefSeq" id="WP_203861376.1">
    <property type="nucleotide sequence ID" value="NZ_BAAAZQ010000021.1"/>
</dbReference>
<dbReference type="EMBL" id="BONX01000049">
    <property type="protein sequence ID" value="GIH00051.1"/>
    <property type="molecule type" value="Genomic_DNA"/>
</dbReference>
<dbReference type="InterPro" id="IPR006311">
    <property type="entry name" value="TAT_signal"/>
</dbReference>
<organism evidence="4 5">
    <name type="scientific">Plantactinospora mayteni</name>
    <dbReference type="NCBI Taxonomy" id="566021"/>
    <lineage>
        <taxon>Bacteria</taxon>
        <taxon>Bacillati</taxon>
        <taxon>Actinomycetota</taxon>
        <taxon>Actinomycetes</taxon>
        <taxon>Micromonosporales</taxon>
        <taxon>Micromonosporaceae</taxon>
        <taxon>Plantactinospora</taxon>
    </lineage>
</organism>
<evidence type="ECO:0000313" key="5">
    <source>
        <dbReference type="Proteomes" id="UP000621500"/>
    </source>
</evidence>
<keyword evidence="2" id="KW-0732">Signal</keyword>
<sequence>MRAPLRRRLATALALLTAAAVVAAPSEASAAPAPKPAPQEEADSPVLGDVLASAGKRLAEAKAERTKSQRRQQQLGNQLKQAEAKLAALTPEASEIAAESYRSGKLSAISMLLSNNSSDSAASSFMDRASALNELNLFNNSKIRALNAARDEVGAAKKAIDEEVAKQAAQEKIIKKQQSDAAKALALVGGNSRPDKGLVAATSPVARPGPGMADGFPGLPCNKNDPTTGGCITARTLHMYNEVRRAGFKRFVGCFRSGGPFEHPKGRACDWSLRSSGFSRAANDDQMKYGNDLAAFLIRNADKLGILYVIWYKEIWFPDEGWSSYSGPSDHTDHVHVSML</sequence>
<feature type="signal peptide" evidence="2">
    <location>
        <begin position="1"/>
        <end position="23"/>
    </location>
</feature>
<feature type="coiled-coil region" evidence="1">
    <location>
        <begin position="51"/>
        <end position="85"/>
    </location>
</feature>
<dbReference type="PROSITE" id="PS51318">
    <property type="entry name" value="TAT"/>
    <property type="match status" value="1"/>
</dbReference>
<feature type="chain" id="PRO_5046458497" description="ARB-07466-like C-terminal domain-containing protein" evidence="2">
    <location>
        <begin position="24"/>
        <end position="340"/>
    </location>
</feature>
<feature type="domain" description="ARB-07466-like C-terminal" evidence="3">
    <location>
        <begin position="229"/>
        <end position="336"/>
    </location>
</feature>
<evidence type="ECO:0000259" key="3">
    <source>
        <dbReference type="Pfam" id="PF26571"/>
    </source>
</evidence>
<reference evidence="4 5" key="1">
    <citation type="submission" date="2021-01" db="EMBL/GenBank/DDBJ databases">
        <title>Whole genome shotgun sequence of Plantactinospora mayteni NBRC 109088.</title>
        <authorList>
            <person name="Komaki H."/>
            <person name="Tamura T."/>
        </authorList>
    </citation>
    <scope>NUCLEOTIDE SEQUENCE [LARGE SCALE GENOMIC DNA]</scope>
    <source>
        <strain evidence="4 5">NBRC 109088</strain>
    </source>
</reference>
<dbReference type="Pfam" id="PF26571">
    <property type="entry name" value="VldE"/>
    <property type="match status" value="1"/>
</dbReference>
<protein>
    <recommendedName>
        <fullName evidence="3">ARB-07466-like C-terminal domain-containing protein</fullName>
    </recommendedName>
</protein>